<dbReference type="Pfam" id="PF01636">
    <property type="entry name" value="APH"/>
    <property type="match status" value="1"/>
</dbReference>
<dbReference type="AlphaFoldDB" id="A0A2P5HWQ6"/>
<dbReference type="InterPro" id="IPR011009">
    <property type="entry name" value="Kinase-like_dom_sf"/>
</dbReference>
<gene>
    <name evidence="2" type="ORF">DHEL01_v206936</name>
</gene>
<dbReference type="InterPro" id="IPR051678">
    <property type="entry name" value="AGP_Transferase"/>
</dbReference>
<dbReference type="Proteomes" id="UP000094444">
    <property type="component" value="Unassembled WGS sequence"/>
</dbReference>
<name>A0A2P5HWQ6_DIAHE</name>
<proteinExistence type="predicted"/>
<evidence type="ECO:0000313" key="2">
    <source>
        <dbReference type="EMBL" id="POS74668.1"/>
    </source>
</evidence>
<keyword evidence="3" id="KW-1185">Reference proteome</keyword>
<evidence type="ECO:0000313" key="3">
    <source>
        <dbReference type="Proteomes" id="UP000094444"/>
    </source>
</evidence>
<dbReference type="SUPFAM" id="SSF56112">
    <property type="entry name" value="Protein kinase-like (PK-like)"/>
    <property type="match status" value="1"/>
</dbReference>
<comment type="caution">
    <text evidence="2">The sequence shown here is derived from an EMBL/GenBank/DDBJ whole genome shotgun (WGS) entry which is preliminary data.</text>
</comment>
<dbReference type="PANTHER" id="PTHR21310">
    <property type="entry name" value="AMINOGLYCOSIDE PHOSPHOTRANSFERASE-RELATED-RELATED"/>
    <property type="match status" value="1"/>
</dbReference>
<dbReference type="EMBL" id="MAVT02000595">
    <property type="protein sequence ID" value="POS74668.1"/>
    <property type="molecule type" value="Genomic_DNA"/>
</dbReference>
<protein>
    <recommendedName>
        <fullName evidence="1">Aminoglycoside phosphotransferase domain-containing protein</fullName>
    </recommendedName>
</protein>
<dbReference type="InParanoid" id="A0A2P5HWQ6"/>
<evidence type="ECO:0000259" key="1">
    <source>
        <dbReference type="Pfam" id="PF01636"/>
    </source>
</evidence>
<dbReference type="InterPro" id="IPR002575">
    <property type="entry name" value="Aminoglycoside_PTrfase"/>
</dbReference>
<sequence>MNPRPSYLSPAEAFGRLRLIAPANLLALGKRIREKVFHVNTTNSHCVEAMYGSYNLVFVLQLDKTRMVIRVPACGKSGSLTGPAERWLKSNVQTLKYITANTTIPVPKVYDFDTTADNEIAAPYTAMSFIEGHTVGEIWFRRSGPTSREERRQRILQQLARFMVQLSLLSFDRIGSLSPDPNGGGDVSVGPSFDFGWTNQGDMTINETGPIVSSRDWMRCFWASPYTLHPGPGGVIHPGPEGRRDSYFNRGTIQLLKTIGKMIPEQTSHFSLAPPDLDYYNVMADERGIITGIIDWDNTQTVPDFLGCLRYPAWILWDRFDDDPRPDVGTAEGRARELPRNQAYYLEQVTEALVARGRGAEAQYTKNSEFYESFWLAFINVQWRFGVCRTLVERVKGFLLLEGDPIPDAFRKDFIRILENLGGDRLSSVDKDTLKRALRAEMDF</sequence>
<dbReference type="STRING" id="158607.A0A2P5HWQ6"/>
<dbReference type="OrthoDB" id="10003767at2759"/>
<reference evidence="2" key="1">
    <citation type="submission" date="2017-09" db="EMBL/GenBank/DDBJ databases">
        <title>Polyketide synthases of a Diaporthe helianthi virulent isolate.</title>
        <authorList>
            <person name="Baroncelli R."/>
        </authorList>
    </citation>
    <scope>NUCLEOTIDE SEQUENCE [LARGE SCALE GENOMIC DNA]</scope>
    <source>
        <strain evidence="2">7/96</strain>
    </source>
</reference>
<feature type="domain" description="Aminoglycoside phosphotransferase" evidence="1">
    <location>
        <begin position="55"/>
        <end position="170"/>
    </location>
</feature>
<accession>A0A2P5HWQ6</accession>
<organism evidence="2 3">
    <name type="scientific">Diaporthe helianthi</name>
    <dbReference type="NCBI Taxonomy" id="158607"/>
    <lineage>
        <taxon>Eukaryota</taxon>
        <taxon>Fungi</taxon>
        <taxon>Dikarya</taxon>
        <taxon>Ascomycota</taxon>
        <taxon>Pezizomycotina</taxon>
        <taxon>Sordariomycetes</taxon>
        <taxon>Sordariomycetidae</taxon>
        <taxon>Diaporthales</taxon>
        <taxon>Diaporthaceae</taxon>
        <taxon>Diaporthe</taxon>
    </lineage>
</organism>
<dbReference type="PANTHER" id="PTHR21310:SF15">
    <property type="entry name" value="AMINOGLYCOSIDE PHOSPHOTRANSFERASE DOMAIN-CONTAINING PROTEIN"/>
    <property type="match status" value="1"/>
</dbReference>